<name>K7YPJ4_9PROT</name>
<accession>K7YPJ4</accession>
<dbReference type="AlphaFoldDB" id="K7YPJ4"/>
<keyword evidence="2" id="KW-1185">Reference proteome</keyword>
<reference evidence="1 2" key="1">
    <citation type="journal article" date="2012" name="Proc. Natl. Acad. Sci. U.S.A.">
        <title>Genome streamlining and chemical defense in a coral reef symbiosis.</title>
        <authorList>
            <person name="Kwan J.C."/>
            <person name="Donia M.S."/>
            <person name="Han A.W."/>
            <person name="Hirose E."/>
            <person name="Haygood M.G."/>
            <person name="Schmidt E.W."/>
        </authorList>
    </citation>
    <scope>NUCLEOTIDE SEQUENCE [LARGE SCALE GENOMIC DNA]</scope>
    <source>
        <strain evidence="1 2">L2</strain>
    </source>
</reference>
<proteinExistence type="predicted"/>
<dbReference type="Proteomes" id="UP000010077">
    <property type="component" value="Chromosome"/>
</dbReference>
<dbReference type="HOGENOM" id="CLU_3341656_0_0_5"/>
<organism evidence="1 2">
    <name type="scientific">Candidatus Endolissoclinum faulkneri L2</name>
    <dbReference type="NCBI Taxonomy" id="1193729"/>
    <lineage>
        <taxon>Bacteria</taxon>
        <taxon>Pseudomonadati</taxon>
        <taxon>Pseudomonadota</taxon>
        <taxon>Alphaproteobacteria</taxon>
        <taxon>Rhodospirillales</taxon>
        <taxon>Rhodospirillaceae</taxon>
        <taxon>Candidatus Endolissoclinum</taxon>
    </lineage>
</organism>
<evidence type="ECO:0000313" key="1">
    <source>
        <dbReference type="EMBL" id="AFX98479.1"/>
    </source>
</evidence>
<evidence type="ECO:0000313" key="2">
    <source>
        <dbReference type="Proteomes" id="UP000010077"/>
    </source>
</evidence>
<gene>
    <name evidence="1" type="ORF">A1OE_279</name>
</gene>
<sequence length="37" mass="4318">MLNFFIILASNVTNNKYLIFINNKMNKENGIKTLLTE</sequence>
<protein>
    <submittedName>
        <fullName evidence="1">Uncharacterized protein</fullName>
    </submittedName>
</protein>
<dbReference type="EMBL" id="CP003539">
    <property type="protein sequence ID" value="AFX98479.1"/>
    <property type="molecule type" value="Genomic_DNA"/>
</dbReference>
<dbReference type="KEGG" id="thal:A1OE_279"/>